<dbReference type="Proteomes" id="UP000515203">
    <property type="component" value="Unplaced"/>
</dbReference>
<keyword evidence="10" id="KW-0325">Glycoprotein</keyword>
<dbReference type="AlphaFoldDB" id="A0A6P3EKX8"/>
<evidence type="ECO:0000256" key="4">
    <source>
        <dbReference type="ARBA" id="ARBA00022606"/>
    </source>
</evidence>
<dbReference type="GO" id="GO:0016020">
    <property type="term" value="C:membrane"/>
    <property type="evidence" value="ECO:0007669"/>
    <property type="project" value="UniProtKB-SubCell"/>
</dbReference>
<evidence type="ECO:0000256" key="5">
    <source>
        <dbReference type="ARBA" id="ARBA00022692"/>
    </source>
</evidence>
<name>A0A6P3EKX8_OCTDE</name>
<dbReference type="OrthoDB" id="8876749at2759"/>
<sequence>MLTHQFIVSFLIAVTQLLTGILINGFIIVVNAVDFIRQRRIAPLDLIICCLVSSRICLQLLIFLTYLVHFSLMNPSVLEEISLIFVFINIWGHWLSTWLGVFYCAKIAAFPHPLFFWLRMRISKLVPWLILGSTLYASISSGIQDKHTWTMTQKYLVNIFSSNATKTKEVNIVPLCILIFHLTLPLIIFLITVLLLILSLGRHAQKMRTIATGTRDPRSGAPVKAMLSILSFLILHFSHYMLAVLFFSSVFQFGTFIFGFFTFLSGIYPSIHSVILILGNVKLKQNAKKYLFCGQYHQ</sequence>
<dbReference type="GO" id="GO:0004930">
    <property type="term" value="F:G protein-coupled receptor activity"/>
    <property type="evidence" value="ECO:0007669"/>
    <property type="project" value="UniProtKB-KW"/>
</dbReference>
<protein>
    <recommendedName>
        <fullName evidence="13">Taste receptor type 2</fullName>
    </recommendedName>
</protein>
<feature type="transmembrane region" description="Helical" evidence="14">
    <location>
        <begin position="81"/>
        <end position="104"/>
    </location>
</feature>
<dbReference type="PANTHER" id="PTHR11394">
    <property type="entry name" value="TASTE RECEPTOR TYPE 2"/>
    <property type="match status" value="1"/>
</dbReference>
<keyword evidence="7 13" id="KW-0297">G-protein coupled receptor</keyword>
<comment type="subcellular location">
    <subcellularLocation>
        <location evidence="1 13">Membrane</location>
        <topology evidence="1 13">Multi-pass membrane protein</topology>
    </subcellularLocation>
</comment>
<evidence type="ECO:0000256" key="10">
    <source>
        <dbReference type="ARBA" id="ARBA00023180"/>
    </source>
</evidence>
<feature type="transmembrane region" description="Helical" evidence="14">
    <location>
        <begin position="6"/>
        <end position="32"/>
    </location>
</feature>
<dbReference type="RefSeq" id="XP_004625341.1">
    <property type="nucleotide sequence ID" value="XM_004625284.1"/>
</dbReference>
<keyword evidence="8 13" id="KW-0472">Membrane</keyword>
<organism evidence="15 16">
    <name type="scientific">Octodon degus</name>
    <name type="common">Degu</name>
    <name type="synonym">Sciurus degus</name>
    <dbReference type="NCBI Taxonomy" id="10160"/>
    <lineage>
        <taxon>Eukaryota</taxon>
        <taxon>Metazoa</taxon>
        <taxon>Chordata</taxon>
        <taxon>Craniata</taxon>
        <taxon>Vertebrata</taxon>
        <taxon>Euteleostomi</taxon>
        <taxon>Mammalia</taxon>
        <taxon>Eutheria</taxon>
        <taxon>Euarchontoglires</taxon>
        <taxon>Glires</taxon>
        <taxon>Rodentia</taxon>
        <taxon>Hystricomorpha</taxon>
        <taxon>Octodontidae</taxon>
        <taxon>Octodon</taxon>
    </lineage>
</organism>
<feature type="transmembrane region" description="Helical" evidence="14">
    <location>
        <begin position="172"/>
        <end position="198"/>
    </location>
</feature>
<dbReference type="FunCoup" id="A0A6P3EKX8">
    <property type="interactions" value="132"/>
</dbReference>
<evidence type="ECO:0000313" key="16">
    <source>
        <dbReference type="RefSeq" id="XP_004625341.1"/>
    </source>
</evidence>
<reference evidence="16" key="1">
    <citation type="submission" date="2025-08" db="UniProtKB">
        <authorList>
            <consortium name="RefSeq"/>
        </authorList>
    </citation>
    <scope>IDENTIFICATION</scope>
</reference>
<keyword evidence="11 13" id="KW-0807">Transducer</keyword>
<evidence type="ECO:0000256" key="6">
    <source>
        <dbReference type="ARBA" id="ARBA00022989"/>
    </source>
</evidence>
<dbReference type="Pfam" id="PF05296">
    <property type="entry name" value="TAS2R"/>
    <property type="match status" value="1"/>
</dbReference>
<evidence type="ECO:0000256" key="12">
    <source>
        <dbReference type="RuleBase" id="RU004423"/>
    </source>
</evidence>
<keyword evidence="3 13" id="KW-0919">Taste</keyword>
<proteinExistence type="inferred from homology"/>
<evidence type="ECO:0000256" key="8">
    <source>
        <dbReference type="ARBA" id="ARBA00023136"/>
    </source>
</evidence>
<comment type="similarity">
    <text evidence="2 12">Belongs to the G-protein coupled receptor T2R family.</text>
</comment>
<evidence type="ECO:0000256" key="11">
    <source>
        <dbReference type="ARBA" id="ARBA00023224"/>
    </source>
</evidence>
<feature type="transmembrane region" description="Helical" evidence="14">
    <location>
        <begin position="125"/>
        <end position="143"/>
    </location>
</feature>
<dbReference type="PANTHER" id="PTHR11394:SF149">
    <property type="entry name" value="TASTE RECEPTOR TYPE 2 MEMBER 1"/>
    <property type="match status" value="1"/>
</dbReference>
<accession>A0A6P3EKX8</accession>
<dbReference type="InParanoid" id="A0A6P3EKX8"/>
<feature type="transmembrane region" description="Helical" evidence="14">
    <location>
        <begin position="225"/>
        <end position="247"/>
    </location>
</feature>
<keyword evidence="5 13" id="KW-0812">Transmembrane</keyword>
<evidence type="ECO:0000256" key="13">
    <source>
        <dbReference type="RuleBase" id="RU004424"/>
    </source>
</evidence>
<dbReference type="GeneID" id="101572593"/>
<gene>
    <name evidence="16" type="primary">LOC101572593</name>
</gene>
<evidence type="ECO:0000256" key="3">
    <source>
        <dbReference type="ARBA" id="ARBA00022480"/>
    </source>
</evidence>
<evidence type="ECO:0000256" key="7">
    <source>
        <dbReference type="ARBA" id="ARBA00023040"/>
    </source>
</evidence>
<dbReference type="CDD" id="cd15016">
    <property type="entry name" value="7tm_TAS2R1"/>
    <property type="match status" value="1"/>
</dbReference>
<feature type="transmembrane region" description="Helical" evidence="14">
    <location>
        <begin position="44"/>
        <end position="69"/>
    </location>
</feature>
<keyword evidence="6 14" id="KW-1133">Transmembrane helix</keyword>
<evidence type="ECO:0000256" key="1">
    <source>
        <dbReference type="ARBA" id="ARBA00004141"/>
    </source>
</evidence>
<evidence type="ECO:0000256" key="14">
    <source>
        <dbReference type="SAM" id="Phobius"/>
    </source>
</evidence>
<evidence type="ECO:0000256" key="2">
    <source>
        <dbReference type="ARBA" id="ARBA00007376"/>
    </source>
</evidence>
<dbReference type="SUPFAM" id="SSF81321">
    <property type="entry name" value="Family A G protein-coupled receptor-like"/>
    <property type="match status" value="1"/>
</dbReference>
<keyword evidence="15" id="KW-1185">Reference proteome</keyword>
<evidence type="ECO:0000313" key="15">
    <source>
        <dbReference type="Proteomes" id="UP000515203"/>
    </source>
</evidence>
<keyword evidence="4 13" id="KW-0716">Sensory transduction</keyword>
<dbReference type="GO" id="GO:0033038">
    <property type="term" value="F:bitter taste receptor activity"/>
    <property type="evidence" value="ECO:0007669"/>
    <property type="project" value="InterPro"/>
</dbReference>
<dbReference type="InterPro" id="IPR007960">
    <property type="entry name" value="TAS2R"/>
</dbReference>
<evidence type="ECO:0000256" key="9">
    <source>
        <dbReference type="ARBA" id="ARBA00023170"/>
    </source>
</evidence>
<dbReference type="FunFam" id="1.20.1070.10:FF:000055">
    <property type="entry name" value="Taste receptor type 2"/>
    <property type="match status" value="1"/>
</dbReference>
<keyword evidence="9 13" id="KW-0675">Receptor</keyword>
<feature type="transmembrane region" description="Helical" evidence="14">
    <location>
        <begin position="253"/>
        <end position="279"/>
    </location>
</feature>